<protein>
    <recommendedName>
        <fullName evidence="2">NADP-dependent oxidoreductase domain-containing protein</fullName>
    </recommendedName>
</protein>
<keyword evidence="4" id="KW-1185">Reference proteome</keyword>
<dbReference type="GO" id="GO:0005829">
    <property type="term" value="C:cytosol"/>
    <property type="evidence" value="ECO:0007669"/>
    <property type="project" value="UniProtKB-ARBA"/>
</dbReference>
<sequence length="344" mass="39187">MTTLAPQVRFGNTGIKVSPIIVGCMSFGSKKWAPWVEDDKEKIFTILKHCYERGLRTFDTSDTYSNGTSERLLGEFLRRYNIRRETVVIMTKIFGAVDEALDLPMGRYKVSELDLFDITNQQGLSRKHILVGVENSVKRLGTYIDVLQVHRFDKNTTIKETMKALNDVAEKGDVRYIGASSMLPTQFVEMQSTAEKYGWHQFVNIQSCYNLIYREDERDLYQYCANHKISKTPWSPNAMGILTRPISESTNRGQTDKALARLGFGELKQGDEEILKRVEELATKKNVSMAAISTAWVIAKGAQPIVGMSSIERVDDTLLALDVTLDETDLKYLEEPYTPRNFMY</sequence>
<dbReference type="EMBL" id="PUHR01000038">
    <property type="protein sequence ID" value="KAG0669570.1"/>
    <property type="molecule type" value="Genomic_DNA"/>
</dbReference>
<dbReference type="GO" id="GO:0016491">
    <property type="term" value="F:oxidoreductase activity"/>
    <property type="evidence" value="ECO:0007669"/>
    <property type="project" value="UniProtKB-KW"/>
</dbReference>
<evidence type="ECO:0000256" key="1">
    <source>
        <dbReference type="ARBA" id="ARBA00023002"/>
    </source>
</evidence>
<feature type="domain" description="NADP-dependent oxidoreductase" evidence="2">
    <location>
        <begin position="19"/>
        <end position="335"/>
    </location>
</feature>
<dbReference type="InterPro" id="IPR023210">
    <property type="entry name" value="NADP_OxRdtase_dom"/>
</dbReference>
<dbReference type="AlphaFoldDB" id="A0A9P6WBJ2"/>
<dbReference type="Proteomes" id="UP000750334">
    <property type="component" value="Unassembled WGS sequence"/>
</dbReference>
<evidence type="ECO:0000313" key="4">
    <source>
        <dbReference type="Proteomes" id="UP000750334"/>
    </source>
</evidence>
<dbReference type="PANTHER" id="PTHR43364">
    <property type="entry name" value="NADH-SPECIFIC METHYLGLYOXAL REDUCTASE-RELATED"/>
    <property type="match status" value="1"/>
</dbReference>
<dbReference type="InterPro" id="IPR036812">
    <property type="entry name" value="NAD(P)_OxRdtase_dom_sf"/>
</dbReference>
<dbReference type="FunFam" id="3.20.20.100:FF:000004">
    <property type="entry name" value="Oxidoreductase, aldo/keto reductase"/>
    <property type="match status" value="1"/>
</dbReference>
<comment type="caution">
    <text evidence="3">The sequence shown here is derived from an EMBL/GenBank/DDBJ whole genome shotgun (WGS) entry which is preliminary data.</text>
</comment>
<dbReference type="Gene3D" id="3.20.20.100">
    <property type="entry name" value="NADP-dependent oxidoreductase domain"/>
    <property type="match status" value="1"/>
</dbReference>
<name>A0A9P6WBJ2_MAUEX</name>
<dbReference type="SUPFAM" id="SSF51430">
    <property type="entry name" value="NAD(P)-linked oxidoreductase"/>
    <property type="match status" value="1"/>
</dbReference>
<dbReference type="OrthoDB" id="48988at2759"/>
<evidence type="ECO:0000259" key="2">
    <source>
        <dbReference type="Pfam" id="PF00248"/>
    </source>
</evidence>
<dbReference type="PANTHER" id="PTHR43364:SF15">
    <property type="entry name" value="ARYL-ALCOHOL DEHYDROGENASE AAD16-RELATED"/>
    <property type="match status" value="1"/>
</dbReference>
<accession>A0A9P6WBJ2</accession>
<reference evidence="3 4" key="1">
    <citation type="submission" date="2020-11" db="EMBL/GenBank/DDBJ databases">
        <title>Kefir isolates.</title>
        <authorList>
            <person name="Marcisauskas S."/>
            <person name="Kim Y."/>
            <person name="Blasche S."/>
        </authorList>
    </citation>
    <scope>NUCLEOTIDE SEQUENCE [LARGE SCALE GENOMIC DNA]</scope>
    <source>
        <strain evidence="3 4">OG2</strain>
    </source>
</reference>
<proteinExistence type="predicted"/>
<organism evidence="3 4">
    <name type="scientific">Maudiozyma exigua</name>
    <name type="common">Yeast</name>
    <name type="synonym">Kazachstania exigua</name>
    <dbReference type="NCBI Taxonomy" id="34358"/>
    <lineage>
        <taxon>Eukaryota</taxon>
        <taxon>Fungi</taxon>
        <taxon>Dikarya</taxon>
        <taxon>Ascomycota</taxon>
        <taxon>Saccharomycotina</taxon>
        <taxon>Saccharomycetes</taxon>
        <taxon>Saccharomycetales</taxon>
        <taxon>Saccharomycetaceae</taxon>
        <taxon>Maudiozyma</taxon>
    </lineage>
</organism>
<evidence type="ECO:0000313" key="3">
    <source>
        <dbReference type="EMBL" id="KAG0669570.1"/>
    </source>
</evidence>
<dbReference type="CDD" id="cd19079">
    <property type="entry name" value="AKR_EcYajO-like"/>
    <property type="match status" value="1"/>
</dbReference>
<dbReference type="Pfam" id="PF00248">
    <property type="entry name" value="Aldo_ket_red"/>
    <property type="match status" value="1"/>
</dbReference>
<gene>
    <name evidence="3" type="ORF">C6P45_003560</name>
</gene>
<dbReference type="InterPro" id="IPR050523">
    <property type="entry name" value="AKR_Detox_Biosynth"/>
</dbReference>
<keyword evidence="1" id="KW-0560">Oxidoreductase</keyword>